<evidence type="ECO:0000313" key="3">
    <source>
        <dbReference type="Proteomes" id="UP000249723"/>
    </source>
</evidence>
<gene>
    <name evidence="2" type="ORF">BZ3500_MVSOF-1268-A1-R1_CHR5-2G08104</name>
</gene>
<organism evidence="2 3">
    <name type="scientific">Microbotryum saponariae</name>
    <dbReference type="NCBI Taxonomy" id="289078"/>
    <lineage>
        <taxon>Eukaryota</taxon>
        <taxon>Fungi</taxon>
        <taxon>Dikarya</taxon>
        <taxon>Basidiomycota</taxon>
        <taxon>Pucciniomycotina</taxon>
        <taxon>Microbotryomycetes</taxon>
        <taxon>Microbotryales</taxon>
        <taxon>Microbotryaceae</taxon>
        <taxon>Microbotryum</taxon>
    </lineage>
</organism>
<proteinExistence type="predicted"/>
<name>A0A2X0M245_9BASI</name>
<keyword evidence="1" id="KW-0175">Coiled coil</keyword>
<evidence type="ECO:0000313" key="2">
    <source>
        <dbReference type="EMBL" id="SCZ92686.1"/>
    </source>
</evidence>
<keyword evidence="3" id="KW-1185">Reference proteome</keyword>
<protein>
    <submittedName>
        <fullName evidence="2">BZ3500_MvSof-1268-A1-R1_Chr5-2g08104 protein</fullName>
    </submittedName>
</protein>
<evidence type="ECO:0000256" key="1">
    <source>
        <dbReference type="SAM" id="Coils"/>
    </source>
</evidence>
<feature type="coiled-coil region" evidence="1">
    <location>
        <begin position="21"/>
        <end position="48"/>
    </location>
</feature>
<sequence length="82" mass="9208">MRMWCYGLSDLGWGQSAGPEYHDLKQKLEGARQAAKDAQLSYQQTLQQSNLAIQNANPVFQQQQLAYNAPTTPTLTPRTARL</sequence>
<dbReference type="Proteomes" id="UP000249723">
    <property type="component" value="Unassembled WGS sequence"/>
</dbReference>
<dbReference type="AlphaFoldDB" id="A0A2X0M245"/>
<accession>A0A2X0M245</accession>
<reference evidence="3" key="1">
    <citation type="submission" date="2016-10" db="EMBL/GenBank/DDBJ databases">
        <authorList>
            <person name="Jeantristanb JTB J.-T."/>
            <person name="Ricardo R."/>
        </authorList>
    </citation>
    <scope>NUCLEOTIDE SEQUENCE [LARGE SCALE GENOMIC DNA]</scope>
</reference>
<dbReference type="EMBL" id="FMWP01000018">
    <property type="protein sequence ID" value="SCZ92686.1"/>
    <property type="molecule type" value="Genomic_DNA"/>
</dbReference>